<feature type="compositionally biased region" description="Low complexity" evidence="1">
    <location>
        <begin position="214"/>
        <end position="230"/>
    </location>
</feature>
<reference evidence="4 5" key="1">
    <citation type="submission" date="2019-11" db="EMBL/GenBank/DDBJ databases">
        <title>Caenimonas koreensis gen. nov., sp. nov., isolated from activated sludge.</title>
        <authorList>
            <person name="Seung H.R."/>
        </authorList>
    </citation>
    <scope>NUCLEOTIDE SEQUENCE [LARGE SCALE GENOMIC DNA]</scope>
    <source>
        <strain evidence="4 5">EMB320</strain>
    </source>
</reference>
<dbReference type="EMBL" id="WJBU01000008">
    <property type="protein sequence ID" value="MRD47407.1"/>
    <property type="molecule type" value="Genomic_DNA"/>
</dbReference>
<dbReference type="Gene3D" id="3.30.1150.10">
    <property type="match status" value="1"/>
</dbReference>
<feature type="compositionally biased region" description="Low complexity" evidence="1">
    <location>
        <begin position="177"/>
        <end position="187"/>
    </location>
</feature>
<feature type="region of interest" description="Disordered" evidence="1">
    <location>
        <begin position="119"/>
        <end position="230"/>
    </location>
</feature>
<protein>
    <submittedName>
        <fullName evidence="4">Cell envelope integrity protein TolA</fullName>
    </submittedName>
</protein>
<feature type="compositionally biased region" description="Basic and acidic residues" evidence="1">
    <location>
        <begin position="188"/>
        <end position="197"/>
    </location>
</feature>
<dbReference type="RefSeq" id="WP_153584741.1">
    <property type="nucleotide sequence ID" value="NZ_WJBU01000008.1"/>
</dbReference>
<evidence type="ECO:0000256" key="2">
    <source>
        <dbReference type="SAM" id="Phobius"/>
    </source>
</evidence>
<dbReference type="Pfam" id="PF13103">
    <property type="entry name" value="TonB_2"/>
    <property type="match status" value="1"/>
</dbReference>
<sequence>MDTHAERLEFAPPQEPAAIRAFVVAVAVHLLLAAALTWGINWKKDVENVTAEAELWTAMPSAAAPAPLVVTPPAVAPLVPEQPPAPELKVEAPPLPPPVVAEPDIALEREKRKQELARQRAEEIEQQKKLEAKQRREELEREKKELLAQEKAAAKKAAEKAAEKASQDKHRKEELAKAQASEKTAAALRKDQLDRMRKLAGADPNATGDSSPTPSAGKGKGSSAGAPSAAYAARIAARIRPYIRHPQEVPGNPPVEIEVRTSPDGTIVGQRVTKSSGNEAWDESAIRAVISATTLPRNEEGRVISPITVILRQRDQ</sequence>
<proteinExistence type="predicted"/>
<dbReference type="GO" id="GO:0016020">
    <property type="term" value="C:membrane"/>
    <property type="evidence" value="ECO:0007669"/>
    <property type="project" value="InterPro"/>
</dbReference>
<evidence type="ECO:0000313" key="4">
    <source>
        <dbReference type="EMBL" id="MRD47407.1"/>
    </source>
</evidence>
<accession>A0A844B7C3</accession>
<dbReference type="InterPro" id="IPR014161">
    <property type="entry name" value="Tol-Pal_TolA"/>
</dbReference>
<organism evidence="4 5">
    <name type="scientific">Caenimonas koreensis DSM 17982</name>
    <dbReference type="NCBI Taxonomy" id="1121255"/>
    <lineage>
        <taxon>Bacteria</taxon>
        <taxon>Pseudomonadati</taxon>
        <taxon>Pseudomonadota</taxon>
        <taxon>Betaproteobacteria</taxon>
        <taxon>Burkholderiales</taxon>
        <taxon>Comamonadaceae</taxon>
        <taxon>Caenimonas</taxon>
    </lineage>
</organism>
<keyword evidence="2" id="KW-0812">Transmembrane</keyword>
<keyword evidence="2" id="KW-0472">Membrane</keyword>
<dbReference type="PROSITE" id="PS52015">
    <property type="entry name" value="TONB_CTD"/>
    <property type="match status" value="1"/>
</dbReference>
<gene>
    <name evidence="4" type="primary">tolA</name>
    <name evidence="4" type="ORF">GHT07_08970</name>
</gene>
<keyword evidence="2" id="KW-1133">Transmembrane helix</keyword>
<comment type="caution">
    <text evidence="4">The sequence shown here is derived from an EMBL/GenBank/DDBJ whole genome shotgun (WGS) entry which is preliminary data.</text>
</comment>
<evidence type="ECO:0000313" key="5">
    <source>
        <dbReference type="Proteomes" id="UP000487350"/>
    </source>
</evidence>
<feature type="transmembrane region" description="Helical" evidence="2">
    <location>
        <begin position="17"/>
        <end position="38"/>
    </location>
</feature>
<dbReference type="GO" id="GO:0019534">
    <property type="term" value="F:toxin transmembrane transporter activity"/>
    <property type="evidence" value="ECO:0007669"/>
    <property type="project" value="InterPro"/>
</dbReference>
<feature type="region of interest" description="Disordered" evidence="1">
    <location>
        <begin position="245"/>
        <end position="279"/>
    </location>
</feature>
<dbReference type="InterPro" id="IPR037682">
    <property type="entry name" value="TonB_C"/>
</dbReference>
<dbReference type="GO" id="GO:0043213">
    <property type="term" value="P:bacteriocin transport"/>
    <property type="evidence" value="ECO:0007669"/>
    <property type="project" value="InterPro"/>
</dbReference>
<keyword evidence="5" id="KW-1185">Reference proteome</keyword>
<name>A0A844B7C3_9BURK</name>
<dbReference type="OrthoDB" id="5298892at2"/>
<dbReference type="AlphaFoldDB" id="A0A844B7C3"/>
<feature type="domain" description="TonB C-terminal" evidence="3">
    <location>
        <begin position="227"/>
        <end position="316"/>
    </location>
</feature>
<dbReference type="NCBIfam" id="TIGR02794">
    <property type="entry name" value="tolA_full"/>
    <property type="match status" value="1"/>
</dbReference>
<evidence type="ECO:0000256" key="1">
    <source>
        <dbReference type="SAM" id="MobiDB-lite"/>
    </source>
</evidence>
<evidence type="ECO:0000259" key="3">
    <source>
        <dbReference type="PROSITE" id="PS52015"/>
    </source>
</evidence>
<dbReference type="Proteomes" id="UP000487350">
    <property type="component" value="Unassembled WGS sequence"/>
</dbReference>
<feature type="compositionally biased region" description="Basic and acidic residues" evidence="1">
    <location>
        <begin position="119"/>
        <end position="176"/>
    </location>
</feature>
<dbReference type="SUPFAM" id="SSF74653">
    <property type="entry name" value="TolA/TonB C-terminal domain"/>
    <property type="match status" value="1"/>
</dbReference>